<sequence length="184" mass="21267">MSETYDNWSKMKKLKHSLLKRAFNENRGAEVILLIQWRRALESHKNEGFVKIARKFLEENACQPRAIRALNLIAESKGLNVVYKEAVEKPGVDIMAYIRDMKKEDQILLPELPKKPLTYLGTPEQFGIRKLSDAEQIYQNSRKPIGDQREVRMDDEEIAVPVKQDHGSLTMLSADKPPRGYKMN</sequence>
<dbReference type="Proteomes" id="UP000249557">
    <property type="component" value="Unassembled WGS sequence"/>
</dbReference>
<name>A0A2W5C3L7_9BACT</name>
<evidence type="ECO:0000313" key="2">
    <source>
        <dbReference type="EMBL" id="PZO88698.1"/>
    </source>
</evidence>
<feature type="region of interest" description="Disordered" evidence="1">
    <location>
        <begin position="160"/>
        <end position="184"/>
    </location>
</feature>
<gene>
    <name evidence="2" type="ORF">DI626_01145</name>
</gene>
<dbReference type="AlphaFoldDB" id="A0A2W5C3L7"/>
<comment type="caution">
    <text evidence="2">The sequence shown here is derived from an EMBL/GenBank/DDBJ whole genome shotgun (WGS) entry which is preliminary data.</text>
</comment>
<accession>A0A2W5C3L7</accession>
<proteinExistence type="predicted"/>
<evidence type="ECO:0000256" key="1">
    <source>
        <dbReference type="SAM" id="MobiDB-lite"/>
    </source>
</evidence>
<evidence type="ECO:0000313" key="3">
    <source>
        <dbReference type="Proteomes" id="UP000249557"/>
    </source>
</evidence>
<organism evidence="2 3">
    <name type="scientific">Micavibrio aeruginosavorus</name>
    <dbReference type="NCBI Taxonomy" id="349221"/>
    <lineage>
        <taxon>Bacteria</taxon>
        <taxon>Pseudomonadati</taxon>
        <taxon>Bdellovibrionota</taxon>
        <taxon>Bdellovibrionia</taxon>
        <taxon>Bdellovibrionales</taxon>
        <taxon>Pseudobdellovibrionaceae</taxon>
        <taxon>Micavibrio</taxon>
    </lineage>
</organism>
<protein>
    <submittedName>
        <fullName evidence="2">Uncharacterized protein</fullName>
    </submittedName>
</protein>
<reference evidence="2 3" key="1">
    <citation type="submission" date="2017-08" db="EMBL/GenBank/DDBJ databases">
        <title>Infants hospitalized years apart are colonized by the same room-sourced microbial strains.</title>
        <authorList>
            <person name="Brooks B."/>
            <person name="Olm M.R."/>
            <person name="Firek B.A."/>
            <person name="Baker R."/>
            <person name="Thomas B.C."/>
            <person name="Morowitz M.J."/>
            <person name="Banfield J.F."/>
        </authorList>
    </citation>
    <scope>NUCLEOTIDE SEQUENCE [LARGE SCALE GENOMIC DNA]</scope>
    <source>
        <strain evidence="2">S2_018_000_R2_104</strain>
    </source>
</reference>
<dbReference type="EMBL" id="QFNK01000010">
    <property type="protein sequence ID" value="PZO88698.1"/>
    <property type="molecule type" value="Genomic_DNA"/>
</dbReference>